<keyword evidence="2" id="KW-0285">Flavoprotein</keyword>
<dbReference type="InterPro" id="IPR000172">
    <property type="entry name" value="GMC_OxRdtase_N"/>
</dbReference>
<keyword evidence="2" id="KW-0274">FAD</keyword>
<dbReference type="PIRSF" id="PIRSF000137">
    <property type="entry name" value="Alcohol_oxidase"/>
    <property type="match status" value="1"/>
</dbReference>
<dbReference type="InterPro" id="IPR007867">
    <property type="entry name" value="GMC_OxRtase_C"/>
</dbReference>
<dbReference type="PANTHER" id="PTHR11552:SF210">
    <property type="entry name" value="GLUCOSE-METHANOL-CHOLINE OXIDOREDUCTASE N-TERMINAL DOMAIN-CONTAINING PROTEIN-RELATED"/>
    <property type="match status" value="1"/>
</dbReference>
<sequence length="606" mass="65235">MTADSERFDYIVVGGGTAGLVVASRLTEDSNIRVLVVEAGSDHRNDPLVLTPGLVTATYGKTEYDWNFSSVPQQTLNGRQINQARGKMLGGSSALNFMMLLYPSRAIIDAWASIGNEGWDFDSLAPYFRKFATVHAPPQAAKDVVGLTYHDESLEGGNGPIQVSFSEGYGVANDAWFKSFSALGLEVKTDPRDGTALGAFQNAATIDPATKTRSYAVTGYYTPTVAARPNLVVQTESLVSRVLFESSDDELPRAIGVEIVDKSGSKTRMLANSEVILAAGALQTPQILELSGIGDASLLKKHGIDVVVENPNVGENMQDHAIVCQSFEVNDGIPSADVLRDPQVLQALMQMYQADGAGGGPLGQSNISVAYTPLVDRNGLVSQGATRDLLGADSGDLNSDSHRVVSTLMQSGEAVFQYLLFPSQITINARPASMAEHLIPSRPENYITVMTILNHPFSRGRVHITSADVATLPEWDPRFNSNPLDMEVLARGVQFVERIVDPALPFGKLLKPGGKRVPEIVADNLDGAKEVVREAQISVFHVSGSCAMLPRDKGGVVDHRLRVYGTRKLRVVDASVFPLEPSGNIQSTVYAVAEKAADIIKQDRRA</sequence>
<comment type="caution">
    <text evidence="4">The sequence shown here is derived from an EMBL/GenBank/DDBJ whole genome shotgun (WGS) entry which is preliminary data.</text>
</comment>
<comment type="similarity">
    <text evidence="1">Belongs to the GMC oxidoreductase family.</text>
</comment>
<evidence type="ECO:0000313" key="5">
    <source>
        <dbReference type="Proteomes" id="UP001321760"/>
    </source>
</evidence>
<dbReference type="GO" id="GO:0050660">
    <property type="term" value="F:flavin adenine dinucleotide binding"/>
    <property type="evidence" value="ECO:0007669"/>
    <property type="project" value="InterPro"/>
</dbReference>
<dbReference type="SUPFAM" id="SSF51905">
    <property type="entry name" value="FAD/NAD(P)-binding domain"/>
    <property type="match status" value="1"/>
</dbReference>
<protein>
    <submittedName>
        <fullName evidence="4">Versicolorin B synthase</fullName>
    </submittedName>
</protein>
<keyword evidence="5" id="KW-1185">Reference proteome</keyword>
<evidence type="ECO:0000256" key="2">
    <source>
        <dbReference type="PIRSR" id="PIRSR000137-2"/>
    </source>
</evidence>
<dbReference type="Pfam" id="PF00732">
    <property type="entry name" value="GMC_oxred_N"/>
    <property type="match status" value="1"/>
</dbReference>
<feature type="binding site" evidence="2">
    <location>
        <position position="239"/>
    </location>
    <ligand>
        <name>FAD</name>
        <dbReference type="ChEBI" id="CHEBI:57692"/>
    </ligand>
</feature>
<dbReference type="PANTHER" id="PTHR11552">
    <property type="entry name" value="GLUCOSE-METHANOL-CHOLINE GMC OXIDOREDUCTASE"/>
    <property type="match status" value="1"/>
</dbReference>
<dbReference type="Gene3D" id="3.50.50.60">
    <property type="entry name" value="FAD/NAD(P)-binding domain"/>
    <property type="match status" value="1"/>
</dbReference>
<dbReference type="InterPro" id="IPR012132">
    <property type="entry name" value="GMC_OxRdtase"/>
</dbReference>
<reference evidence="4" key="2">
    <citation type="submission" date="2023-05" db="EMBL/GenBank/DDBJ databases">
        <authorList>
            <consortium name="Lawrence Berkeley National Laboratory"/>
            <person name="Steindorff A."/>
            <person name="Hensen N."/>
            <person name="Bonometti L."/>
            <person name="Westerberg I."/>
            <person name="Brannstrom I.O."/>
            <person name="Guillou S."/>
            <person name="Cros-Aarteil S."/>
            <person name="Calhoun S."/>
            <person name="Haridas S."/>
            <person name="Kuo A."/>
            <person name="Mondo S."/>
            <person name="Pangilinan J."/>
            <person name="Riley R."/>
            <person name="Labutti K."/>
            <person name="Andreopoulos B."/>
            <person name="Lipzen A."/>
            <person name="Chen C."/>
            <person name="Yanf M."/>
            <person name="Daum C."/>
            <person name="Ng V."/>
            <person name="Clum A."/>
            <person name="Ohm R."/>
            <person name="Martin F."/>
            <person name="Silar P."/>
            <person name="Natvig D."/>
            <person name="Lalanne C."/>
            <person name="Gautier V."/>
            <person name="Ament-Velasquez S.L."/>
            <person name="Kruys A."/>
            <person name="Hutchinson M.I."/>
            <person name="Powell A.J."/>
            <person name="Barry K."/>
            <person name="Miller A.N."/>
            <person name="Grigoriev I.V."/>
            <person name="Debuchy R."/>
            <person name="Gladieux P."/>
            <person name="Thoren M.H."/>
            <person name="Johannesson H."/>
        </authorList>
    </citation>
    <scope>NUCLEOTIDE SEQUENCE</scope>
    <source>
        <strain evidence="4">PSN243</strain>
    </source>
</reference>
<dbReference type="PROSITE" id="PS00624">
    <property type="entry name" value="GMC_OXRED_2"/>
    <property type="match status" value="1"/>
</dbReference>
<feature type="domain" description="Glucose-methanol-choline oxidoreductase N-terminal" evidence="3">
    <location>
        <begin position="280"/>
        <end position="294"/>
    </location>
</feature>
<dbReference type="Pfam" id="PF05199">
    <property type="entry name" value="GMC_oxred_C"/>
    <property type="match status" value="1"/>
</dbReference>
<dbReference type="EMBL" id="MU865933">
    <property type="protein sequence ID" value="KAK4450291.1"/>
    <property type="molecule type" value="Genomic_DNA"/>
</dbReference>
<evidence type="ECO:0000313" key="4">
    <source>
        <dbReference type="EMBL" id="KAK4450291.1"/>
    </source>
</evidence>
<name>A0AAV9GUL8_9PEZI</name>
<dbReference type="Proteomes" id="UP001321760">
    <property type="component" value="Unassembled WGS sequence"/>
</dbReference>
<dbReference type="GO" id="GO:0016614">
    <property type="term" value="F:oxidoreductase activity, acting on CH-OH group of donors"/>
    <property type="evidence" value="ECO:0007669"/>
    <property type="project" value="InterPro"/>
</dbReference>
<organism evidence="4 5">
    <name type="scientific">Podospora aff. communis PSN243</name>
    <dbReference type="NCBI Taxonomy" id="3040156"/>
    <lineage>
        <taxon>Eukaryota</taxon>
        <taxon>Fungi</taxon>
        <taxon>Dikarya</taxon>
        <taxon>Ascomycota</taxon>
        <taxon>Pezizomycotina</taxon>
        <taxon>Sordariomycetes</taxon>
        <taxon>Sordariomycetidae</taxon>
        <taxon>Sordariales</taxon>
        <taxon>Podosporaceae</taxon>
        <taxon>Podospora</taxon>
    </lineage>
</organism>
<dbReference type="SUPFAM" id="SSF54373">
    <property type="entry name" value="FAD-linked reductases, C-terminal domain"/>
    <property type="match status" value="1"/>
</dbReference>
<proteinExistence type="inferred from homology"/>
<reference evidence="4" key="1">
    <citation type="journal article" date="2023" name="Mol. Phylogenet. Evol.">
        <title>Genome-scale phylogeny and comparative genomics of the fungal order Sordariales.</title>
        <authorList>
            <person name="Hensen N."/>
            <person name="Bonometti L."/>
            <person name="Westerberg I."/>
            <person name="Brannstrom I.O."/>
            <person name="Guillou S."/>
            <person name="Cros-Aarteil S."/>
            <person name="Calhoun S."/>
            <person name="Haridas S."/>
            <person name="Kuo A."/>
            <person name="Mondo S."/>
            <person name="Pangilinan J."/>
            <person name="Riley R."/>
            <person name="LaButti K."/>
            <person name="Andreopoulos B."/>
            <person name="Lipzen A."/>
            <person name="Chen C."/>
            <person name="Yan M."/>
            <person name="Daum C."/>
            <person name="Ng V."/>
            <person name="Clum A."/>
            <person name="Steindorff A."/>
            <person name="Ohm R.A."/>
            <person name="Martin F."/>
            <person name="Silar P."/>
            <person name="Natvig D.O."/>
            <person name="Lalanne C."/>
            <person name="Gautier V."/>
            <person name="Ament-Velasquez S.L."/>
            <person name="Kruys A."/>
            <person name="Hutchinson M.I."/>
            <person name="Powell A.J."/>
            <person name="Barry K."/>
            <person name="Miller A.N."/>
            <person name="Grigoriev I.V."/>
            <person name="Debuchy R."/>
            <person name="Gladieux P."/>
            <person name="Hiltunen Thoren M."/>
            <person name="Johannesson H."/>
        </authorList>
    </citation>
    <scope>NUCLEOTIDE SEQUENCE</scope>
    <source>
        <strain evidence="4">PSN243</strain>
    </source>
</reference>
<evidence type="ECO:0000259" key="3">
    <source>
        <dbReference type="PROSITE" id="PS00624"/>
    </source>
</evidence>
<accession>A0AAV9GUL8</accession>
<dbReference type="Gene3D" id="3.30.560.10">
    <property type="entry name" value="Glucose Oxidase, domain 3"/>
    <property type="match status" value="1"/>
</dbReference>
<dbReference type="AlphaFoldDB" id="A0AAV9GUL8"/>
<evidence type="ECO:0000256" key="1">
    <source>
        <dbReference type="ARBA" id="ARBA00010790"/>
    </source>
</evidence>
<comment type="cofactor">
    <cofactor evidence="2">
        <name>FAD</name>
        <dbReference type="ChEBI" id="CHEBI:57692"/>
    </cofactor>
</comment>
<dbReference type="InterPro" id="IPR036188">
    <property type="entry name" value="FAD/NAD-bd_sf"/>
</dbReference>
<gene>
    <name evidence="4" type="ORF">QBC34DRAFT_78138</name>
</gene>